<dbReference type="GO" id="GO:0003735">
    <property type="term" value="F:structural constituent of ribosome"/>
    <property type="evidence" value="ECO:0007669"/>
    <property type="project" value="InterPro"/>
</dbReference>
<evidence type="ECO:0000256" key="5">
    <source>
        <dbReference type="HAMAP-Rule" id="MF_00514"/>
    </source>
</evidence>
<organism evidence="8">
    <name type="scientific">candidate division WOR-3 bacterium</name>
    <dbReference type="NCBI Taxonomy" id="2052148"/>
    <lineage>
        <taxon>Bacteria</taxon>
        <taxon>Bacteria division WOR-3</taxon>
    </lineage>
</organism>
<dbReference type="HAMAP" id="MF_00514">
    <property type="entry name" value="Ribosomal_bL35"/>
    <property type="match status" value="1"/>
</dbReference>
<accession>A0A7C3UYL4</accession>
<dbReference type="NCBIfam" id="TIGR00001">
    <property type="entry name" value="rpmI_bact"/>
    <property type="match status" value="1"/>
</dbReference>
<sequence length="64" mass="7470">MKLKTLKSLKKRVKITATGKLMHHRAGKRHLLSGKGKRRKRRLSRPTVVKKSEAKRLKKVLPYL</sequence>
<feature type="compositionally biased region" description="Basic residues" evidence="7">
    <location>
        <begin position="22"/>
        <end position="44"/>
    </location>
</feature>
<gene>
    <name evidence="5" type="primary">rpmI</name>
    <name evidence="8" type="ORF">ENX07_02390</name>
</gene>
<evidence type="ECO:0000256" key="1">
    <source>
        <dbReference type="ARBA" id="ARBA00006598"/>
    </source>
</evidence>
<reference evidence="8" key="1">
    <citation type="journal article" date="2020" name="mSystems">
        <title>Genome- and Community-Level Interaction Insights into Carbon Utilization and Element Cycling Functions of Hydrothermarchaeota in Hydrothermal Sediment.</title>
        <authorList>
            <person name="Zhou Z."/>
            <person name="Liu Y."/>
            <person name="Xu W."/>
            <person name="Pan J."/>
            <person name="Luo Z.H."/>
            <person name="Li M."/>
        </authorList>
    </citation>
    <scope>NUCLEOTIDE SEQUENCE [LARGE SCALE GENOMIC DNA]</scope>
    <source>
        <strain evidence="8">SpSt-906</strain>
    </source>
</reference>
<protein>
    <recommendedName>
        <fullName evidence="4 5">Large ribosomal subunit protein bL35</fullName>
    </recommendedName>
</protein>
<feature type="region of interest" description="Disordered" evidence="7">
    <location>
        <begin position="22"/>
        <end position="54"/>
    </location>
</feature>
<dbReference type="InterPro" id="IPR018265">
    <property type="entry name" value="Ribosomal_bL35_CS"/>
</dbReference>
<keyword evidence="3 5" id="KW-0687">Ribonucleoprotein</keyword>
<dbReference type="GO" id="GO:0006412">
    <property type="term" value="P:translation"/>
    <property type="evidence" value="ECO:0007669"/>
    <property type="project" value="UniProtKB-UniRule"/>
</dbReference>
<dbReference type="InterPro" id="IPR001706">
    <property type="entry name" value="Ribosomal_bL35"/>
</dbReference>
<evidence type="ECO:0000256" key="2">
    <source>
        <dbReference type="ARBA" id="ARBA00022980"/>
    </source>
</evidence>
<dbReference type="Gene3D" id="4.10.410.60">
    <property type="match status" value="1"/>
</dbReference>
<dbReference type="FunFam" id="4.10.410.60:FF:000001">
    <property type="entry name" value="50S ribosomal protein L35"/>
    <property type="match status" value="1"/>
</dbReference>
<dbReference type="InterPro" id="IPR021137">
    <property type="entry name" value="Ribosomal_bL35-like"/>
</dbReference>
<comment type="similarity">
    <text evidence="1 5 6">Belongs to the bacterial ribosomal protein bL35 family.</text>
</comment>
<dbReference type="EMBL" id="DTMQ01000014">
    <property type="protein sequence ID" value="HGE98907.1"/>
    <property type="molecule type" value="Genomic_DNA"/>
</dbReference>
<keyword evidence="2 5" id="KW-0689">Ribosomal protein</keyword>
<evidence type="ECO:0000256" key="4">
    <source>
        <dbReference type="ARBA" id="ARBA00071664"/>
    </source>
</evidence>
<evidence type="ECO:0000256" key="3">
    <source>
        <dbReference type="ARBA" id="ARBA00023274"/>
    </source>
</evidence>
<dbReference type="PANTHER" id="PTHR33343:SF1">
    <property type="entry name" value="LARGE RIBOSOMAL SUBUNIT PROTEIN BL35M"/>
    <property type="match status" value="1"/>
</dbReference>
<dbReference type="PRINTS" id="PR00064">
    <property type="entry name" value="RIBOSOMALL35"/>
</dbReference>
<dbReference type="GO" id="GO:0015934">
    <property type="term" value="C:large ribosomal subunit"/>
    <property type="evidence" value="ECO:0007669"/>
    <property type="project" value="TreeGrafter"/>
</dbReference>
<evidence type="ECO:0000256" key="7">
    <source>
        <dbReference type="SAM" id="MobiDB-lite"/>
    </source>
</evidence>
<proteinExistence type="inferred from homology"/>
<name>A0A7C3UYL4_UNCW3</name>
<dbReference type="InterPro" id="IPR037229">
    <property type="entry name" value="Ribosomal_bL35_sf"/>
</dbReference>
<dbReference type="SUPFAM" id="SSF143034">
    <property type="entry name" value="L35p-like"/>
    <property type="match status" value="1"/>
</dbReference>
<evidence type="ECO:0000256" key="6">
    <source>
        <dbReference type="RuleBase" id="RU000568"/>
    </source>
</evidence>
<evidence type="ECO:0000313" key="8">
    <source>
        <dbReference type="EMBL" id="HGE98907.1"/>
    </source>
</evidence>
<dbReference type="Pfam" id="PF01632">
    <property type="entry name" value="Ribosomal_L35p"/>
    <property type="match status" value="1"/>
</dbReference>
<dbReference type="PANTHER" id="PTHR33343">
    <property type="entry name" value="54S RIBOSOMAL PROTEIN BL35M"/>
    <property type="match status" value="1"/>
</dbReference>
<dbReference type="AlphaFoldDB" id="A0A7C3UYL4"/>
<comment type="caution">
    <text evidence="8">The sequence shown here is derived from an EMBL/GenBank/DDBJ whole genome shotgun (WGS) entry which is preliminary data.</text>
</comment>
<dbReference type="PROSITE" id="PS00936">
    <property type="entry name" value="RIBOSOMAL_L35"/>
    <property type="match status" value="1"/>
</dbReference>